<keyword evidence="1" id="KW-0812">Transmembrane</keyword>
<proteinExistence type="predicted"/>
<evidence type="ECO:0000313" key="2">
    <source>
        <dbReference type="EMBL" id="GAO38939.1"/>
    </source>
</evidence>
<organism evidence="2 3">
    <name type="scientific">Sphingomonas changbaiensis NBRC 104936</name>
    <dbReference type="NCBI Taxonomy" id="1219043"/>
    <lineage>
        <taxon>Bacteria</taxon>
        <taxon>Pseudomonadati</taxon>
        <taxon>Pseudomonadota</taxon>
        <taxon>Alphaproteobacteria</taxon>
        <taxon>Sphingomonadales</taxon>
        <taxon>Sphingomonadaceae</taxon>
        <taxon>Sphingomonas</taxon>
    </lineage>
</organism>
<gene>
    <name evidence="2" type="ORF">SCH01S_21_01260</name>
</gene>
<sequence length="395" mass="42360">MLTGLIVACEDVAGGTGLRAELPVAGQTVLEQQTRLLVEVGAERVITIAEQLPPAIAAALARLRRDGIAIEIVRRVEDVAQRVRPDERLLMLADGVVTDTSAAERLLSASVPAILTLADVPESRNWELIDASARWAGMLLVDGELIRRTARMLGDWDLQSTLLRNAVQAGAERVDLGDGKHAPLLAQVTDAGSALAAEQAISRVAARGSTGLLDRFVFDPLARALAPRAMAAMIDPAWLRGGASALLMLSALVLMGGGRWPGLVLAMLSGPVDVLGRHLAGLTMRLRKDHRRWTQLRHGTASAALLALGWNLRDYGWGTLALAAATLGGMTALLEHERWIGKPPRRPFLLADTDLLIWLLIPFALAGWWPVGLAAQAAFALASLLTVQRLTRRQS</sequence>
<dbReference type="STRING" id="1219043.SCH01S_21_01260"/>
<accession>A0A0E9MN36</accession>
<dbReference type="EMBL" id="BBWU01000021">
    <property type="protein sequence ID" value="GAO38939.1"/>
    <property type="molecule type" value="Genomic_DNA"/>
</dbReference>
<protein>
    <submittedName>
        <fullName evidence="2">Uncharacterized protein</fullName>
    </submittedName>
</protein>
<keyword evidence="1" id="KW-1133">Transmembrane helix</keyword>
<keyword evidence="3" id="KW-1185">Reference proteome</keyword>
<dbReference type="AlphaFoldDB" id="A0A0E9MN36"/>
<keyword evidence="1" id="KW-0472">Membrane</keyword>
<evidence type="ECO:0000313" key="3">
    <source>
        <dbReference type="Proteomes" id="UP000033202"/>
    </source>
</evidence>
<name>A0A0E9MN36_9SPHN</name>
<dbReference type="OrthoDB" id="8477220at2"/>
<comment type="caution">
    <text evidence="2">The sequence shown here is derived from an EMBL/GenBank/DDBJ whole genome shotgun (WGS) entry which is preliminary data.</text>
</comment>
<reference evidence="2 3" key="1">
    <citation type="submission" date="2015-04" db="EMBL/GenBank/DDBJ databases">
        <title>Whole genome shotgun sequence of Sphingomonas changbaiensis NBRC 104936.</title>
        <authorList>
            <person name="Katano-Makiyama Y."/>
            <person name="Hosoyama A."/>
            <person name="Hashimoto M."/>
            <person name="Noguchi M."/>
            <person name="Tsuchikane K."/>
            <person name="Ohji S."/>
            <person name="Yamazoe A."/>
            <person name="Ichikawa N."/>
            <person name="Kimura A."/>
            <person name="Fujita N."/>
        </authorList>
    </citation>
    <scope>NUCLEOTIDE SEQUENCE [LARGE SCALE GENOMIC DNA]</scope>
    <source>
        <strain evidence="2 3">NBRC 104936</strain>
    </source>
</reference>
<feature type="transmembrane region" description="Helical" evidence="1">
    <location>
        <begin position="355"/>
        <end position="385"/>
    </location>
</feature>
<dbReference type="Proteomes" id="UP000033202">
    <property type="component" value="Unassembled WGS sequence"/>
</dbReference>
<evidence type="ECO:0000256" key="1">
    <source>
        <dbReference type="SAM" id="Phobius"/>
    </source>
</evidence>
<dbReference type="RefSeq" id="WP_046347766.1">
    <property type="nucleotide sequence ID" value="NZ_BBWU01000021.1"/>
</dbReference>